<gene>
    <name evidence="2" type="ORF">AVDCRST_MAG18-655</name>
</gene>
<reference evidence="2" key="1">
    <citation type="submission" date="2020-02" db="EMBL/GenBank/DDBJ databases">
        <authorList>
            <person name="Meier V. D."/>
        </authorList>
    </citation>
    <scope>NUCLEOTIDE SEQUENCE</scope>
    <source>
        <strain evidence="2">AVDCRST_MAG18</strain>
    </source>
</reference>
<proteinExistence type="predicted"/>
<evidence type="ECO:0000313" key="2">
    <source>
        <dbReference type="EMBL" id="CAA9555645.1"/>
    </source>
</evidence>
<accession>A0A6J4UQT3</accession>
<feature type="region of interest" description="Disordered" evidence="1">
    <location>
        <begin position="1"/>
        <end position="26"/>
    </location>
</feature>
<name>A0A6J4UQT3_9BACT</name>
<dbReference type="AlphaFoldDB" id="A0A6J4UQT3"/>
<organism evidence="2">
    <name type="scientific">uncultured Thermomicrobiales bacterium</name>
    <dbReference type="NCBI Taxonomy" id="1645740"/>
    <lineage>
        <taxon>Bacteria</taxon>
        <taxon>Pseudomonadati</taxon>
        <taxon>Thermomicrobiota</taxon>
        <taxon>Thermomicrobia</taxon>
        <taxon>Thermomicrobiales</taxon>
        <taxon>environmental samples</taxon>
    </lineage>
</organism>
<feature type="compositionally biased region" description="Low complexity" evidence="1">
    <location>
        <begin position="1"/>
        <end position="13"/>
    </location>
</feature>
<dbReference type="EMBL" id="CADCWN010000049">
    <property type="protein sequence ID" value="CAA9555645.1"/>
    <property type="molecule type" value="Genomic_DNA"/>
</dbReference>
<sequence>MPGPRRSGWPRGGQQKTLVRQGRGNHFHPWCHPNRDALAARRLYRYGSGHSRAPIPSSRITVEFPATPTCSTARRMSHRTFGPRLTEPFTTRAGVGLHHPPTLCTAPSSLLVPLCVIRAYSLGFTLARPR</sequence>
<protein>
    <submittedName>
        <fullName evidence="2">Uncharacterized protein</fullName>
    </submittedName>
</protein>
<evidence type="ECO:0000256" key="1">
    <source>
        <dbReference type="SAM" id="MobiDB-lite"/>
    </source>
</evidence>